<keyword evidence="6 10" id="KW-1133">Transmembrane helix</keyword>
<comment type="similarity">
    <text evidence="2">Belongs to the UPF0053 family.</text>
</comment>
<accession>A0A9D0ZM45</accession>
<reference evidence="14" key="1">
    <citation type="submission" date="2020-10" db="EMBL/GenBank/DDBJ databases">
        <authorList>
            <person name="Gilroy R."/>
        </authorList>
    </citation>
    <scope>NUCLEOTIDE SEQUENCE</scope>
    <source>
        <strain evidence="14">ChiSjej6B24-2974</strain>
    </source>
</reference>
<evidence type="ECO:0000256" key="11">
    <source>
        <dbReference type="SAM" id="Phobius"/>
    </source>
</evidence>
<dbReference type="Pfam" id="PF03471">
    <property type="entry name" value="CorC_HlyC"/>
    <property type="match status" value="1"/>
</dbReference>
<organism evidence="14 15">
    <name type="scientific">Candidatus Pullichristensenella stercorigallinarum</name>
    <dbReference type="NCBI Taxonomy" id="2840909"/>
    <lineage>
        <taxon>Bacteria</taxon>
        <taxon>Bacillati</taxon>
        <taxon>Bacillota</taxon>
        <taxon>Clostridia</taxon>
        <taxon>Candidatus Pullichristensenella</taxon>
    </lineage>
</organism>
<evidence type="ECO:0000259" key="13">
    <source>
        <dbReference type="PROSITE" id="PS51846"/>
    </source>
</evidence>
<dbReference type="PANTHER" id="PTHR22777">
    <property type="entry name" value="HEMOLYSIN-RELATED"/>
    <property type="match status" value="1"/>
</dbReference>
<feature type="transmembrane region" description="Helical" evidence="11">
    <location>
        <begin position="92"/>
        <end position="119"/>
    </location>
</feature>
<keyword evidence="4 10" id="KW-0812">Transmembrane</keyword>
<dbReference type="PROSITE" id="PS51846">
    <property type="entry name" value="CNNM"/>
    <property type="match status" value="1"/>
</dbReference>
<dbReference type="AlphaFoldDB" id="A0A9D0ZM45"/>
<protein>
    <submittedName>
        <fullName evidence="14">HlyC/CorC family transporter</fullName>
    </submittedName>
</protein>
<comment type="caution">
    <text evidence="14">The sequence shown here is derived from an EMBL/GenBank/DDBJ whole genome shotgun (WGS) entry which is preliminary data.</text>
</comment>
<evidence type="ECO:0000313" key="14">
    <source>
        <dbReference type="EMBL" id="HIQ82948.1"/>
    </source>
</evidence>
<feature type="domain" description="CBS" evidence="12">
    <location>
        <begin position="214"/>
        <end position="274"/>
    </location>
</feature>
<dbReference type="InterPro" id="IPR002550">
    <property type="entry name" value="CNNM"/>
</dbReference>
<dbReference type="Gene3D" id="3.10.580.10">
    <property type="entry name" value="CBS-domain"/>
    <property type="match status" value="1"/>
</dbReference>
<evidence type="ECO:0000256" key="1">
    <source>
        <dbReference type="ARBA" id="ARBA00004651"/>
    </source>
</evidence>
<evidence type="ECO:0000256" key="8">
    <source>
        <dbReference type="ARBA" id="ARBA00023136"/>
    </source>
</evidence>
<evidence type="ECO:0000256" key="2">
    <source>
        <dbReference type="ARBA" id="ARBA00006337"/>
    </source>
</evidence>
<dbReference type="InterPro" id="IPR046342">
    <property type="entry name" value="CBS_dom_sf"/>
</dbReference>
<keyword evidence="7 9" id="KW-0129">CBS domain</keyword>
<evidence type="ECO:0000313" key="15">
    <source>
        <dbReference type="Proteomes" id="UP000824260"/>
    </source>
</evidence>
<comment type="subcellular location">
    <subcellularLocation>
        <location evidence="1">Cell membrane</location>
        <topology evidence="1">Multi-pass membrane protein</topology>
    </subcellularLocation>
</comment>
<evidence type="ECO:0000256" key="3">
    <source>
        <dbReference type="ARBA" id="ARBA00022475"/>
    </source>
</evidence>
<reference evidence="14" key="2">
    <citation type="journal article" date="2021" name="PeerJ">
        <title>Extensive microbial diversity within the chicken gut microbiome revealed by metagenomics and culture.</title>
        <authorList>
            <person name="Gilroy R."/>
            <person name="Ravi A."/>
            <person name="Getino M."/>
            <person name="Pursley I."/>
            <person name="Horton D.L."/>
            <person name="Alikhan N.F."/>
            <person name="Baker D."/>
            <person name="Gharbi K."/>
            <person name="Hall N."/>
            <person name="Watson M."/>
            <person name="Adriaenssens E.M."/>
            <person name="Foster-Nyarko E."/>
            <person name="Jarju S."/>
            <person name="Secka A."/>
            <person name="Antonio M."/>
            <person name="Oren A."/>
            <person name="Chaudhuri R.R."/>
            <person name="La Ragione R."/>
            <person name="Hildebrand F."/>
            <person name="Pallen M.J."/>
        </authorList>
    </citation>
    <scope>NUCLEOTIDE SEQUENCE</scope>
    <source>
        <strain evidence="14">ChiSjej6B24-2974</strain>
    </source>
</reference>
<feature type="transmembrane region" description="Helical" evidence="11">
    <location>
        <begin position="59"/>
        <end position="80"/>
    </location>
</feature>
<dbReference type="EMBL" id="DVFZ01000076">
    <property type="protein sequence ID" value="HIQ82948.1"/>
    <property type="molecule type" value="Genomic_DNA"/>
</dbReference>
<dbReference type="InterPro" id="IPR005170">
    <property type="entry name" value="Transptr-assoc_dom"/>
</dbReference>
<dbReference type="PROSITE" id="PS51371">
    <property type="entry name" value="CBS"/>
    <property type="match status" value="2"/>
</dbReference>
<dbReference type="SMART" id="SM01091">
    <property type="entry name" value="CorC_HlyC"/>
    <property type="match status" value="1"/>
</dbReference>
<dbReference type="InterPro" id="IPR016169">
    <property type="entry name" value="FAD-bd_PCMH_sub2"/>
</dbReference>
<keyword evidence="5" id="KW-0677">Repeat</keyword>
<feature type="transmembrane region" description="Helical" evidence="11">
    <location>
        <begin position="139"/>
        <end position="159"/>
    </location>
</feature>
<evidence type="ECO:0000256" key="7">
    <source>
        <dbReference type="ARBA" id="ARBA00023122"/>
    </source>
</evidence>
<dbReference type="CDD" id="cd04590">
    <property type="entry name" value="CBS_pair_CorC_HlyC_assoc"/>
    <property type="match status" value="1"/>
</dbReference>
<keyword evidence="3" id="KW-1003">Cell membrane</keyword>
<dbReference type="Gene3D" id="3.30.465.10">
    <property type="match status" value="1"/>
</dbReference>
<dbReference type="InterPro" id="IPR000644">
    <property type="entry name" value="CBS_dom"/>
</dbReference>
<dbReference type="InterPro" id="IPR044751">
    <property type="entry name" value="Ion_transp-like_CBS"/>
</dbReference>
<dbReference type="Pfam" id="PF00571">
    <property type="entry name" value="CBS"/>
    <property type="match status" value="2"/>
</dbReference>
<dbReference type="SUPFAM" id="SSF54631">
    <property type="entry name" value="CBS-domain pair"/>
    <property type="match status" value="1"/>
</dbReference>
<evidence type="ECO:0000259" key="12">
    <source>
        <dbReference type="PROSITE" id="PS51371"/>
    </source>
</evidence>
<evidence type="ECO:0000256" key="5">
    <source>
        <dbReference type="ARBA" id="ARBA00022737"/>
    </source>
</evidence>
<sequence length="442" mass="48415">MASDPYSSLILLIVFFVCGALLRAAEAAAQRVDETALAKGSPAARFVADCENRFGGPDAAFGLLGLGACACAFAWLGAPLEGWMRGAVPSAFLRTLLSGVALWLLTGILYTAVCALLPAYVAARDPERTLLRTLRPARLILGVLRPVLMLSKALATLILKPFGIPATALAERVTKQEIRMMVDIGEEKGEIEADEKQMIDNVFEFNNMTAEERMVHRKDVTAIDVEDDPATILQTIQDSGLSRFPVYEEDVDNILGTLTSRDYLLNDCFERGKTLRELIRPAYFVPESLRADLLFSEMQKRKQHMAIVVDEYGGTSGLVTLEDLLEEIVGNIYDEFDPQADEDVIPLSENRFRVSGSARLDALSERLGVELDEDEDCDTLGGLVFSQLAEIPSDGERPVVTCMGLRIAVEQISDRRVEWAIVEKLAPAEESGVEGTEAVPAK</sequence>
<name>A0A9D0ZM45_9FIRM</name>
<dbReference type="Proteomes" id="UP000824260">
    <property type="component" value="Unassembled WGS sequence"/>
</dbReference>
<evidence type="ECO:0000256" key="4">
    <source>
        <dbReference type="ARBA" id="ARBA00022692"/>
    </source>
</evidence>
<feature type="domain" description="CBS" evidence="12">
    <location>
        <begin position="278"/>
        <end position="335"/>
    </location>
</feature>
<dbReference type="Pfam" id="PF01595">
    <property type="entry name" value="CNNM"/>
    <property type="match status" value="1"/>
</dbReference>
<dbReference type="GO" id="GO:0050660">
    <property type="term" value="F:flavin adenine dinucleotide binding"/>
    <property type="evidence" value="ECO:0007669"/>
    <property type="project" value="InterPro"/>
</dbReference>
<dbReference type="SUPFAM" id="SSF56176">
    <property type="entry name" value="FAD-binding/transporter-associated domain-like"/>
    <property type="match status" value="1"/>
</dbReference>
<evidence type="ECO:0000256" key="10">
    <source>
        <dbReference type="PROSITE-ProRule" id="PRU01193"/>
    </source>
</evidence>
<evidence type="ECO:0000256" key="6">
    <source>
        <dbReference type="ARBA" id="ARBA00022989"/>
    </source>
</evidence>
<gene>
    <name evidence="14" type="ORF">IAA52_07575</name>
</gene>
<keyword evidence="8 10" id="KW-0472">Membrane</keyword>
<dbReference type="GO" id="GO:0005886">
    <property type="term" value="C:plasma membrane"/>
    <property type="evidence" value="ECO:0007669"/>
    <property type="project" value="UniProtKB-SubCell"/>
</dbReference>
<dbReference type="InterPro" id="IPR036318">
    <property type="entry name" value="FAD-bd_PCMH-like_sf"/>
</dbReference>
<dbReference type="PANTHER" id="PTHR22777:SF32">
    <property type="entry name" value="UPF0053 INNER MEMBRANE PROTEIN YFJD"/>
    <property type="match status" value="1"/>
</dbReference>
<evidence type="ECO:0000256" key="9">
    <source>
        <dbReference type="PROSITE-ProRule" id="PRU00703"/>
    </source>
</evidence>
<proteinExistence type="inferred from homology"/>
<feature type="domain" description="CNNM transmembrane" evidence="13">
    <location>
        <begin position="1"/>
        <end position="195"/>
    </location>
</feature>
<dbReference type="FunFam" id="3.10.580.10:FF:000002">
    <property type="entry name" value="Magnesium/cobalt efflux protein CorC"/>
    <property type="match status" value="1"/>
</dbReference>